<dbReference type="RefSeq" id="WP_099201106.1">
    <property type="nucleotide sequence ID" value="NZ_JBIRXA010000003.1"/>
</dbReference>
<dbReference type="InterPro" id="IPR036390">
    <property type="entry name" value="WH_DNA-bd_sf"/>
</dbReference>
<reference evidence="5 6" key="1">
    <citation type="journal article" date="2017" name="Biochemistry">
        <title>Identification of the Biosynthetic Pathway for the Antibiotic Bicyclomycin.</title>
        <authorList>
            <person name="Patteson J."/>
            <person name="Cai W."/>
            <person name="Johnson R.A."/>
            <person name="Santa Maria K."/>
            <person name="Li B."/>
        </authorList>
    </citation>
    <scope>NUCLEOTIDE SEQUENCE [LARGE SCALE GENOMIC DNA]</scope>
    <source>
        <strain evidence="5 6">ATCC 21532</strain>
    </source>
</reference>
<organism evidence="5 6">
    <name type="scientific">Streptomyces cinnamoneus</name>
    <name type="common">Streptoverticillium cinnamoneum</name>
    <dbReference type="NCBI Taxonomy" id="53446"/>
    <lineage>
        <taxon>Bacteria</taxon>
        <taxon>Bacillati</taxon>
        <taxon>Actinomycetota</taxon>
        <taxon>Actinomycetes</taxon>
        <taxon>Kitasatosporales</taxon>
        <taxon>Streptomycetaceae</taxon>
        <taxon>Streptomyces</taxon>
        <taxon>Streptomyces cinnamoneus group</taxon>
    </lineage>
</organism>
<keyword evidence="1" id="KW-0805">Transcription regulation</keyword>
<dbReference type="CDD" id="cd00090">
    <property type="entry name" value="HTH_ARSR"/>
    <property type="match status" value="1"/>
</dbReference>
<protein>
    <submittedName>
        <fullName evidence="5">Transcriptional regulator</fullName>
    </submittedName>
</protein>
<dbReference type="GO" id="GO:0003700">
    <property type="term" value="F:DNA-binding transcription factor activity"/>
    <property type="evidence" value="ECO:0007669"/>
    <property type="project" value="InterPro"/>
</dbReference>
<dbReference type="InterPro" id="IPR051011">
    <property type="entry name" value="Metal_resp_trans_reg"/>
</dbReference>
<dbReference type="PANTHER" id="PTHR43132">
    <property type="entry name" value="ARSENICAL RESISTANCE OPERON REPRESSOR ARSR-RELATED"/>
    <property type="match status" value="1"/>
</dbReference>
<keyword evidence="3" id="KW-0804">Transcription</keyword>
<dbReference type="EMBL" id="NHZO01000154">
    <property type="protein sequence ID" value="PHQ49150.1"/>
    <property type="molecule type" value="Genomic_DNA"/>
</dbReference>
<evidence type="ECO:0000256" key="3">
    <source>
        <dbReference type="ARBA" id="ARBA00023163"/>
    </source>
</evidence>
<dbReference type="GO" id="GO:0003677">
    <property type="term" value="F:DNA binding"/>
    <property type="evidence" value="ECO:0007669"/>
    <property type="project" value="UniProtKB-KW"/>
</dbReference>
<dbReference type="Proteomes" id="UP000222531">
    <property type="component" value="Unassembled WGS sequence"/>
</dbReference>
<keyword evidence="6" id="KW-1185">Reference proteome</keyword>
<evidence type="ECO:0000259" key="4">
    <source>
        <dbReference type="SMART" id="SM00418"/>
    </source>
</evidence>
<keyword evidence="2" id="KW-0238">DNA-binding</keyword>
<accession>A0A2G1XD57</accession>
<dbReference type="InterPro" id="IPR036388">
    <property type="entry name" value="WH-like_DNA-bd_sf"/>
</dbReference>
<dbReference type="AlphaFoldDB" id="A0A2G1XD57"/>
<proteinExistence type="predicted"/>
<comment type="caution">
    <text evidence="5">The sequence shown here is derived from an EMBL/GenBank/DDBJ whole genome shotgun (WGS) entry which is preliminary data.</text>
</comment>
<dbReference type="Pfam" id="PF01022">
    <property type="entry name" value="HTH_5"/>
    <property type="match status" value="1"/>
</dbReference>
<dbReference type="InterPro" id="IPR001845">
    <property type="entry name" value="HTH_ArsR_DNA-bd_dom"/>
</dbReference>
<evidence type="ECO:0000256" key="2">
    <source>
        <dbReference type="ARBA" id="ARBA00023125"/>
    </source>
</evidence>
<sequence>MMRIHFTAADFALTRFAPGPAPLQELNAALMQMCVPGDELLFGRWRRRLLRSLPAAAGPLADLVPAGVAPRFLDVFDGSLGEGLETVRASRPDLVRSEIERVYAGHPSPAPLWVCDLHRGDADAWRLLGRAQRAAFETVLGAVWPVVQDLHRAEFTRRAVAVAEQGVGAQLTALVPGARLEEGVWEFAGPDEDVALRGRGLVLVPTFHWTGHPVVADLPGRPLHLTYPAGPGLPLSPAGADDPAGALAGVLGRTRVEMLLLLAEEHTTSGLAKRLGVSNATASAHTAALRGAGLITTVRAGRAVAHRRTALGGLLVGRGQPGGGAYELVRDSG</sequence>
<dbReference type="PANTHER" id="PTHR43132:SF8">
    <property type="entry name" value="HTH-TYPE TRANSCRIPTIONAL REGULATOR KMTR"/>
    <property type="match status" value="1"/>
</dbReference>
<evidence type="ECO:0000313" key="6">
    <source>
        <dbReference type="Proteomes" id="UP000222531"/>
    </source>
</evidence>
<dbReference type="OrthoDB" id="4745720at2"/>
<dbReference type="InterPro" id="IPR011991">
    <property type="entry name" value="ArsR-like_HTH"/>
</dbReference>
<feature type="domain" description="HTH arsR-type" evidence="4">
    <location>
        <begin position="246"/>
        <end position="320"/>
    </location>
</feature>
<gene>
    <name evidence="5" type="ORF">BLA24_24075</name>
</gene>
<dbReference type="SUPFAM" id="SSF46785">
    <property type="entry name" value="Winged helix' DNA-binding domain"/>
    <property type="match status" value="1"/>
</dbReference>
<evidence type="ECO:0000313" key="5">
    <source>
        <dbReference type="EMBL" id="PHQ49150.1"/>
    </source>
</evidence>
<dbReference type="SMART" id="SM00418">
    <property type="entry name" value="HTH_ARSR"/>
    <property type="match status" value="1"/>
</dbReference>
<name>A0A2G1XD57_STRCJ</name>
<evidence type="ECO:0000256" key="1">
    <source>
        <dbReference type="ARBA" id="ARBA00023015"/>
    </source>
</evidence>
<dbReference type="Gene3D" id="1.10.10.10">
    <property type="entry name" value="Winged helix-like DNA-binding domain superfamily/Winged helix DNA-binding domain"/>
    <property type="match status" value="1"/>
</dbReference>